<dbReference type="OrthoDB" id="9977011at2759"/>
<dbReference type="Pfam" id="PF13270">
    <property type="entry name" value="CCDC28"/>
    <property type="match status" value="1"/>
</dbReference>
<dbReference type="EMBL" id="SEYY01014233">
    <property type="protein sequence ID" value="KAB7500360.1"/>
    <property type="molecule type" value="Genomic_DNA"/>
</dbReference>
<dbReference type="InterPro" id="IPR025271">
    <property type="entry name" value="CCDC28"/>
</dbReference>
<accession>A0A5N5T5X8</accession>
<dbReference type="Proteomes" id="UP000326759">
    <property type="component" value="Unassembled WGS sequence"/>
</dbReference>
<sequence>MEKFNSSKASNGVFKKDLRLREMEEIREQQERLAKLHFNFGADMNLHSNLSSPDLRMSEKKMKTLMEKLAELSESIENLQN</sequence>
<evidence type="ECO:0000313" key="2">
    <source>
        <dbReference type="Proteomes" id="UP000326759"/>
    </source>
</evidence>
<gene>
    <name evidence="1" type="ORF">Anas_14574</name>
</gene>
<reference evidence="1 2" key="1">
    <citation type="journal article" date="2019" name="PLoS Biol.">
        <title>Sex chromosomes control vertical transmission of feminizing Wolbachia symbionts in an isopod.</title>
        <authorList>
            <person name="Becking T."/>
            <person name="Chebbi M.A."/>
            <person name="Giraud I."/>
            <person name="Moumen B."/>
            <person name="Laverre T."/>
            <person name="Caubet Y."/>
            <person name="Peccoud J."/>
            <person name="Gilbert C."/>
            <person name="Cordaux R."/>
        </authorList>
    </citation>
    <scope>NUCLEOTIDE SEQUENCE [LARGE SCALE GENOMIC DNA]</scope>
    <source>
        <strain evidence="1">ANa2</strain>
        <tissue evidence="1">Whole body excluding digestive tract and cuticle</tissue>
    </source>
</reference>
<name>A0A5N5T5X8_9CRUS</name>
<organism evidence="1 2">
    <name type="scientific">Armadillidium nasatum</name>
    <dbReference type="NCBI Taxonomy" id="96803"/>
    <lineage>
        <taxon>Eukaryota</taxon>
        <taxon>Metazoa</taxon>
        <taxon>Ecdysozoa</taxon>
        <taxon>Arthropoda</taxon>
        <taxon>Crustacea</taxon>
        <taxon>Multicrustacea</taxon>
        <taxon>Malacostraca</taxon>
        <taxon>Eumalacostraca</taxon>
        <taxon>Peracarida</taxon>
        <taxon>Isopoda</taxon>
        <taxon>Oniscidea</taxon>
        <taxon>Crinocheta</taxon>
        <taxon>Armadillidiidae</taxon>
        <taxon>Armadillidium</taxon>
    </lineage>
</organism>
<protein>
    <submittedName>
        <fullName evidence="1">Uncharacterized protein</fullName>
    </submittedName>
</protein>
<keyword evidence="2" id="KW-1185">Reference proteome</keyword>
<dbReference type="AlphaFoldDB" id="A0A5N5T5X8"/>
<comment type="caution">
    <text evidence="1">The sequence shown here is derived from an EMBL/GenBank/DDBJ whole genome shotgun (WGS) entry which is preliminary data.</text>
</comment>
<proteinExistence type="predicted"/>
<evidence type="ECO:0000313" key="1">
    <source>
        <dbReference type="EMBL" id="KAB7500360.1"/>
    </source>
</evidence>